<dbReference type="GO" id="GO:0005829">
    <property type="term" value="C:cytosol"/>
    <property type="evidence" value="ECO:0007669"/>
    <property type="project" value="TreeGrafter"/>
</dbReference>
<dbReference type="EMBL" id="JANAFB010000003">
    <property type="protein sequence ID" value="MCP3424886.1"/>
    <property type="molecule type" value="Genomic_DNA"/>
</dbReference>
<feature type="domain" description="Gcp-like" evidence="2">
    <location>
        <begin position="44"/>
        <end position="173"/>
    </location>
</feature>
<dbReference type="Pfam" id="PF00814">
    <property type="entry name" value="TsaD"/>
    <property type="match status" value="1"/>
</dbReference>
<dbReference type="RefSeq" id="WP_254164836.1">
    <property type="nucleotide sequence ID" value="NZ_JANAFB010000003.1"/>
</dbReference>
<dbReference type="SUPFAM" id="SSF53067">
    <property type="entry name" value="Actin-like ATPase domain"/>
    <property type="match status" value="1"/>
</dbReference>
<dbReference type="Gene3D" id="3.30.420.40">
    <property type="match status" value="2"/>
</dbReference>
<dbReference type="Proteomes" id="UP001139502">
    <property type="component" value="Unassembled WGS sequence"/>
</dbReference>
<dbReference type="PANTHER" id="PTHR11735:SF11">
    <property type="entry name" value="TRNA THREONYLCARBAMOYLADENOSINE BIOSYNTHESIS PROTEIN TSAB"/>
    <property type="match status" value="1"/>
</dbReference>
<keyword evidence="4" id="KW-1185">Reference proteome</keyword>
<gene>
    <name evidence="3" type="primary">tsaB</name>
    <name evidence="3" type="ORF">NBM05_02280</name>
</gene>
<keyword evidence="3" id="KW-0012">Acyltransferase</keyword>
<reference evidence="3" key="1">
    <citation type="submission" date="2022-06" db="EMBL/GenBank/DDBJ databases">
        <title>Rothia sp. isolated from sandalwood seedling.</title>
        <authorList>
            <person name="Tuikhar N."/>
            <person name="Kirdat K."/>
            <person name="Thorat V."/>
            <person name="Swetha P."/>
            <person name="Padma S."/>
            <person name="Sundararaj R."/>
            <person name="Yadav A."/>
        </authorList>
    </citation>
    <scope>NUCLEOTIDE SEQUENCE</scope>
    <source>
        <strain evidence="3">AR01</strain>
    </source>
</reference>
<evidence type="ECO:0000313" key="4">
    <source>
        <dbReference type="Proteomes" id="UP001139502"/>
    </source>
</evidence>
<feature type="compositionally biased region" description="Low complexity" evidence="1">
    <location>
        <begin position="183"/>
        <end position="195"/>
    </location>
</feature>
<proteinExistence type="predicted"/>
<keyword evidence="3" id="KW-0808">Transferase</keyword>
<dbReference type="InterPro" id="IPR043129">
    <property type="entry name" value="ATPase_NBD"/>
</dbReference>
<comment type="caution">
    <text evidence="3">The sequence shown here is derived from an EMBL/GenBank/DDBJ whole genome shotgun (WGS) entry which is preliminary data.</text>
</comment>
<dbReference type="AlphaFoldDB" id="A0A9X2KKB6"/>
<dbReference type="NCBIfam" id="TIGR03725">
    <property type="entry name" value="T6A_YeaZ"/>
    <property type="match status" value="1"/>
</dbReference>
<evidence type="ECO:0000313" key="3">
    <source>
        <dbReference type="EMBL" id="MCP3424886.1"/>
    </source>
</evidence>
<sequence length="259" mass="26492">MLILGCDTSSIASGALIRVEDAAASGRPYAGPVEVLGAFRTEDTRSHAEVMAPGVEELLRAAGVEGPELGMVLTGVGPGPFTGLRAGIVTARTLAWAWGTQVRGVVSLDAVAEAAHDAARAAGHRILRVVTDARRREVYAADYEILEEGYRRAAGPAVGPAAEIGAALYPAAADGEPAEDAEPAPAAPSAEPPVAGRGALLYPESLTALPGHDAVQPTAEDLVRAALRAGLDAASTGTSPLYLRGSDARVPAPRKRALR</sequence>
<dbReference type="GO" id="GO:0002949">
    <property type="term" value="P:tRNA threonylcarbamoyladenosine modification"/>
    <property type="evidence" value="ECO:0007669"/>
    <property type="project" value="InterPro"/>
</dbReference>
<protein>
    <submittedName>
        <fullName evidence="3">tRNA (Adenosine(37)-N6)-threonylcarbamoyltransferase complex dimerization subunit type 1 TsaB</fullName>
        <ecNumber evidence="3">2.3.1.234</ecNumber>
    </submittedName>
</protein>
<dbReference type="InterPro" id="IPR022496">
    <property type="entry name" value="T6A_TsaB"/>
</dbReference>
<organism evidence="3 4">
    <name type="scientific">Rothia santali</name>
    <dbReference type="NCBI Taxonomy" id="2949643"/>
    <lineage>
        <taxon>Bacteria</taxon>
        <taxon>Bacillati</taxon>
        <taxon>Actinomycetota</taxon>
        <taxon>Actinomycetes</taxon>
        <taxon>Micrococcales</taxon>
        <taxon>Micrococcaceae</taxon>
        <taxon>Rothia</taxon>
    </lineage>
</organism>
<dbReference type="InterPro" id="IPR000905">
    <property type="entry name" value="Gcp-like_dom"/>
</dbReference>
<evidence type="ECO:0000256" key="1">
    <source>
        <dbReference type="SAM" id="MobiDB-lite"/>
    </source>
</evidence>
<evidence type="ECO:0000259" key="2">
    <source>
        <dbReference type="Pfam" id="PF00814"/>
    </source>
</evidence>
<dbReference type="EC" id="2.3.1.234" evidence="3"/>
<dbReference type="PANTHER" id="PTHR11735">
    <property type="entry name" value="TRNA N6-ADENOSINE THREONYLCARBAMOYLTRANSFERASE"/>
    <property type="match status" value="1"/>
</dbReference>
<feature type="region of interest" description="Disordered" evidence="1">
    <location>
        <begin position="173"/>
        <end position="197"/>
    </location>
</feature>
<dbReference type="GO" id="GO:0061711">
    <property type="term" value="F:tRNA N(6)-L-threonylcarbamoyladenine synthase activity"/>
    <property type="evidence" value="ECO:0007669"/>
    <property type="project" value="UniProtKB-EC"/>
</dbReference>
<feature type="region of interest" description="Disordered" evidence="1">
    <location>
        <begin position="236"/>
        <end position="259"/>
    </location>
</feature>
<name>A0A9X2KKB6_9MICC</name>
<accession>A0A9X2KKB6</accession>